<keyword evidence="6 8" id="KW-0472">Membrane</keyword>
<name>A0A0F5FM18_9HYPH</name>
<organism evidence="9 10">
    <name type="scientific">Devosia chinhatensis</name>
    <dbReference type="NCBI Taxonomy" id="429727"/>
    <lineage>
        <taxon>Bacteria</taxon>
        <taxon>Pseudomonadati</taxon>
        <taxon>Pseudomonadota</taxon>
        <taxon>Alphaproteobacteria</taxon>
        <taxon>Hyphomicrobiales</taxon>
        <taxon>Devosiaceae</taxon>
        <taxon>Devosia</taxon>
    </lineage>
</organism>
<gene>
    <name evidence="9" type="ORF">VE26_08715</name>
</gene>
<keyword evidence="4 7" id="KW-0812">Transmembrane</keyword>
<dbReference type="RefSeq" id="WP_046104587.1">
    <property type="nucleotide sequence ID" value="NZ_JZEY01000054.1"/>
</dbReference>
<dbReference type="GO" id="GO:0015031">
    <property type="term" value="P:protein transport"/>
    <property type="evidence" value="ECO:0007669"/>
    <property type="project" value="UniProtKB-KW"/>
</dbReference>
<evidence type="ECO:0000256" key="7">
    <source>
        <dbReference type="RuleBase" id="RU003879"/>
    </source>
</evidence>
<dbReference type="Proteomes" id="UP000033649">
    <property type="component" value="Unassembled WGS sequence"/>
</dbReference>
<comment type="similarity">
    <text evidence="2 7">Belongs to the ExbD/TolR family.</text>
</comment>
<evidence type="ECO:0000256" key="4">
    <source>
        <dbReference type="ARBA" id="ARBA00022692"/>
    </source>
</evidence>
<evidence type="ECO:0000256" key="5">
    <source>
        <dbReference type="ARBA" id="ARBA00022989"/>
    </source>
</evidence>
<dbReference type="EMBL" id="JZEY01000054">
    <property type="protein sequence ID" value="KKB09896.1"/>
    <property type="molecule type" value="Genomic_DNA"/>
</dbReference>
<comment type="subcellular location">
    <subcellularLocation>
        <location evidence="1">Cell membrane</location>
        <topology evidence="1">Single-pass membrane protein</topology>
    </subcellularLocation>
    <subcellularLocation>
        <location evidence="7">Cell membrane</location>
        <topology evidence="7">Single-pass type II membrane protein</topology>
    </subcellularLocation>
</comment>
<evidence type="ECO:0000313" key="9">
    <source>
        <dbReference type="EMBL" id="KKB09896.1"/>
    </source>
</evidence>
<dbReference type="OrthoDB" id="9798629at2"/>
<evidence type="ECO:0000313" key="10">
    <source>
        <dbReference type="Proteomes" id="UP000033649"/>
    </source>
</evidence>
<keyword evidence="3" id="KW-1003">Cell membrane</keyword>
<evidence type="ECO:0000256" key="2">
    <source>
        <dbReference type="ARBA" id="ARBA00005811"/>
    </source>
</evidence>
<protein>
    <submittedName>
        <fullName evidence="9">Biopolymer transporter ExbD</fullName>
    </submittedName>
</protein>
<reference evidence="9 10" key="1">
    <citation type="submission" date="2015-03" db="EMBL/GenBank/DDBJ databases">
        <authorList>
            <person name="Hassan Y."/>
            <person name="Lepp D."/>
            <person name="Li X.-Z."/>
            <person name="Zhou T."/>
        </authorList>
    </citation>
    <scope>NUCLEOTIDE SEQUENCE [LARGE SCALE GENOMIC DNA]</scope>
    <source>
        <strain evidence="9 10">IPL18</strain>
    </source>
</reference>
<keyword evidence="5 8" id="KW-1133">Transmembrane helix</keyword>
<evidence type="ECO:0000256" key="8">
    <source>
        <dbReference type="SAM" id="Phobius"/>
    </source>
</evidence>
<keyword evidence="7" id="KW-0653">Protein transport</keyword>
<dbReference type="STRING" id="429727.VE26_08715"/>
<keyword evidence="7" id="KW-0813">Transport</keyword>
<dbReference type="GO" id="GO:0022857">
    <property type="term" value="F:transmembrane transporter activity"/>
    <property type="evidence" value="ECO:0007669"/>
    <property type="project" value="InterPro"/>
</dbReference>
<dbReference type="AlphaFoldDB" id="A0A0F5FM18"/>
<dbReference type="PATRIC" id="fig|429727.3.peg.1799"/>
<accession>A0A0F5FM18</accession>
<proteinExistence type="inferred from homology"/>
<comment type="caution">
    <text evidence="9">The sequence shown here is derived from an EMBL/GenBank/DDBJ whole genome shotgun (WGS) entry which is preliminary data.</text>
</comment>
<dbReference type="Gene3D" id="3.30.420.270">
    <property type="match status" value="1"/>
</dbReference>
<evidence type="ECO:0000256" key="1">
    <source>
        <dbReference type="ARBA" id="ARBA00004162"/>
    </source>
</evidence>
<dbReference type="GO" id="GO:0005886">
    <property type="term" value="C:plasma membrane"/>
    <property type="evidence" value="ECO:0007669"/>
    <property type="project" value="UniProtKB-SubCell"/>
</dbReference>
<sequence length="149" mass="15365">MGMGSLPGGGRNLRGRGRIGAPPISEINVTPMVDVMLVLLIVFMVAAPLMTMGVPITLPKTDAQAMPIERKPITVTVAADGTLSIDGEPVGMDRLVASVSALAVEGTDERLYVRGDATAAYGAIMEVMGALSAAGYGQIGLITDRKEAP</sequence>
<dbReference type="InterPro" id="IPR003400">
    <property type="entry name" value="ExbD"/>
</dbReference>
<keyword evidence="10" id="KW-1185">Reference proteome</keyword>
<dbReference type="Pfam" id="PF02472">
    <property type="entry name" value="ExbD"/>
    <property type="match status" value="1"/>
</dbReference>
<evidence type="ECO:0000256" key="6">
    <source>
        <dbReference type="ARBA" id="ARBA00023136"/>
    </source>
</evidence>
<evidence type="ECO:0000256" key="3">
    <source>
        <dbReference type="ARBA" id="ARBA00022475"/>
    </source>
</evidence>
<feature type="transmembrane region" description="Helical" evidence="8">
    <location>
        <begin position="35"/>
        <end position="58"/>
    </location>
</feature>
<dbReference type="PANTHER" id="PTHR30558">
    <property type="entry name" value="EXBD MEMBRANE COMPONENT OF PMF-DRIVEN MACROMOLECULE IMPORT SYSTEM"/>
    <property type="match status" value="1"/>
</dbReference>
<dbReference type="PANTHER" id="PTHR30558:SF7">
    <property type="entry name" value="TOL-PAL SYSTEM PROTEIN TOLR"/>
    <property type="match status" value="1"/>
</dbReference>